<comment type="similarity">
    <text evidence="8">Belongs to the exbB/tolQ family.</text>
</comment>
<keyword evidence="6 9" id="KW-1133">Transmembrane helix</keyword>
<comment type="caution">
    <text evidence="11">The sequence shown here is derived from an EMBL/GenBank/DDBJ whole genome shotgun (WGS) entry which is preliminary data.</text>
</comment>
<dbReference type="Pfam" id="PF01618">
    <property type="entry name" value="MotA_ExbB"/>
    <property type="match status" value="1"/>
</dbReference>
<comment type="subcellular location">
    <subcellularLocation>
        <location evidence="1">Cell membrane</location>
        <topology evidence="1">Multi-pass membrane protein</topology>
    </subcellularLocation>
    <subcellularLocation>
        <location evidence="8">Membrane</location>
        <topology evidence="8">Multi-pass membrane protein</topology>
    </subcellularLocation>
</comment>
<evidence type="ECO:0000256" key="6">
    <source>
        <dbReference type="ARBA" id="ARBA00022989"/>
    </source>
</evidence>
<dbReference type="PANTHER" id="PTHR30625">
    <property type="entry name" value="PROTEIN TOLQ"/>
    <property type="match status" value="1"/>
</dbReference>
<evidence type="ECO:0000256" key="3">
    <source>
        <dbReference type="ARBA" id="ARBA00022475"/>
    </source>
</evidence>
<evidence type="ECO:0000256" key="9">
    <source>
        <dbReference type="SAM" id="Phobius"/>
    </source>
</evidence>
<feature type="domain" description="MotA/TolQ/ExbB proton channel" evidence="10">
    <location>
        <begin position="69"/>
        <end position="186"/>
    </location>
</feature>
<evidence type="ECO:0000313" key="12">
    <source>
        <dbReference type="Proteomes" id="UP001259982"/>
    </source>
</evidence>
<feature type="transmembrane region" description="Helical" evidence="9">
    <location>
        <begin position="20"/>
        <end position="41"/>
    </location>
</feature>
<name>A0ABU3BAW7_9GAMM</name>
<evidence type="ECO:0000313" key="11">
    <source>
        <dbReference type="EMBL" id="MDT0619175.1"/>
    </source>
</evidence>
<keyword evidence="4 9" id="KW-0812">Transmembrane</keyword>
<accession>A0ABU3BAW7</accession>
<keyword evidence="5 8" id="KW-0653">Protein transport</keyword>
<evidence type="ECO:0000256" key="8">
    <source>
        <dbReference type="RuleBase" id="RU004057"/>
    </source>
</evidence>
<keyword evidence="3" id="KW-1003">Cell membrane</keyword>
<dbReference type="EMBL" id="JAVRHY010000011">
    <property type="protein sequence ID" value="MDT0619175.1"/>
    <property type="molecule type" value="Genomic_DNA"/>
</dbReference>
<organism evidence="11 12">
    <name type="scientific">Spectribacter acetivorans</name>
    <dbReference type="NCBI Taxonomy" id="3075603"/>
    <lineage>
        <taxon>Bacteria</taxon>
        <taxon>Pseudomonadati</taxon>
        <taxon>Pseudomonadota</taxon>
        <taxon>Gammaproteobacteria</taxon>
        <taxon>Salinisphaerales</taxon>
        <taxon>Salinisphaeraceae</taxon>
        <taxon>Spectribacter</taxon>
    </lineage>
</organism>
<keyword evidence="12" id="KW-1185">Reference proteome</keyword>
<evidence type="ECO:0000256" key="5">
    <source>
        <dbReference type="ARBA" id="ARBA00022927"/>
    </source>
</evidence>
<reference evidence="11 12" key="1">
    <citation type="submission" date="2023-09" db="EMBL/GenBank/DDBJ databases">
        <authorList>
            <person name="Rey-Velasco X."/>
        </authorList>
    </citation>
    <scope>NUCLEOTIDE SEQUENCE [LARGE SCALE GENOMIC DNA]</scope>
    <source>
        <strain evidence="11 12">P385</strain>
    </source>
</reference>
<evidence type="ECO:0000259" key="10">
    <source>
        <dbReference type="Pfam" id="PF01618"/>
    </source>
</evidence>
<feature type="transmembrane region" description="Helical" evidence="9">
    <location>
        <begin position="108"/>
        <end position="127"/>
    </location>
</feature>
<evidence type="ECO:0000256" key="4">
    <source>
        <dbReference type="ARBA" id="ARBA00022692"/>
    </source>
</evidence>
<keyword evidence="2 8" id="KW-0813">Transport</keyword>
<feature type="transmembrane region" description="Helical" evidence="9">
    <location>
        <begin position="147"/>
        <end position="171"/>
    </location>
</feature>
<protein>
    <submittedName>
        <fullName evidence="11">MotA/TolQ/ExbB proton channel family protein</fullName>
    </submittedName>
</protein>
<dbReference type="PANTHER" id="PTHR30625:SF15">
    <property type="entry name" value="BIOPOLYMER TRANSPORT PROTEIN EXBB"/>
    <property type="match status" value="1"/>
</dbReference>
<dbReference type="InterPro" id="IPR002898">
    <property type="entry name" value="MotA_ExbB_proton_chnl"/>
</dbReference>
<evidence type="ECO:0000256" key="7">
    <source>
        <dbReference type="ARBA" id="ARBA00023136"/>
    </source>
</evidence>
<dbReference type="Proteomes" id="UP001259982">
    <property type="component" value="Unassembled WGS sequence"/>
</dbReference>
<keyword evidence="7 9" id="KW-0472">Membrane</keyword>
<sequence>MELGLLFERAQFYYEAGGYVMPWLVLATLVLWFGLGYRAAVLRRGGNTSVRVVLRREIEGRGGKARGIIEQAARDGLAVARSGGAHLRRRLDDALADHHMEIKRYRKLVGAIVAVAPVLGLLGTVTGMMETFRSLDDAALYTRNGGIAAGISQALFTTQLGLAVAIPGLVIKGFLDRKQRVIEMELAQIKDILSSREVAVSADGGEQ</sequence>
<dbReference type="RefSeq" id="WP_311659525.1">
    <property type="nucleotide sequence ID" value="NZ_JAVRHY010000011.1"/>
</dbReference>
<evidence type="ECO:0000256" key="2">
    <source>
        <dbReference type="ARBA" id="ARBA00022448"/>
    </source>
</evidence>
<evidence type="ECO:0000256" key="1">
    <source>
        <dbReference type="ARBA" id="ARBA00004651"/>
    </source>
</evidence>
<proteinExistence type="inferred from homology"/>
<dbReference type="InterPro" id="IPR050790">
    <property type="entry name" value="ExbB/TolQ_transport"/>
</dbReference>
<gene>
    <name evidence="11" type="ORF">RM531_11885</name>
</gene>